<dbReference type="CDD" id="cd13401">
    <property type="entry name" value="Slt70-like"/>
    <property type="match status" value="1"/>
</dbReference>
<feature type="domain" description="Transglycosylase SLT" evidence="2">
    <location>
        <begin position="384"/>
        <end position="487"/>
    </location>
</feature>
<dbReference type="PANTHER" id="PTHR37423:SF2">
    <property type="entry name" value="MEMBRANE-BOUND LYTIC MUREIN TRANSGLYCOSYLASE C"/>
    <property type="match status" value="1"/>
</dbReference>
<dbReference type="InterPro" id="IPR023346">
    <property type="entry name" value="Lysozyme-like_dom_sf"/>
</dbReference>
<dbReference type="InterPro" id="IPR008258">
    <property type="entry name" value="Transglycosylase_SLT_dom_1"/>
</dbReference>
<evidence type="ECO:0000256" key="1">
    <source>
        <dbReference type="ARBA" id="ARBA00007734"/>
    </source>
</evidence>
<dbReference type="Proteomes" id="UP000789359">
    <property type="component" value="Unassembled WGS sequence"/>
</dbReference>
<comment type="similarity">
    <text evidence="1">Belongs to the transglycosylase Slt family.</text>
</comment>
<keyword evidence="4" id="KW-1185">Reference proteome</keyword>
<name>A0ABM8Q0Z9_9BACT</name>
<evidence type="ECO:0000313" key="3">
    <source>
        <dbReference type="EMBL" id="CAD7286454.1"/>
    </source>
</evidence>
<evidence type="ECO:0000259" key="2">
    <source>
        <dbReference type="Pfam" id="PF01464"/>
    </source>
</evidence>
<evidence type="ECO:0000313" key="4">
    <source>
        <dbReference type="Proteomes" id="UP000789359"/>
    </source>
</evidence>
<dbReference type="SUPFAM" id="SSF53955">
    <property type="entry name" value="Lysozyme-like"/>
    <property type="match status" value="1"/>
</dbReference>
<dbReference type="RefSeq" id="WP_230056085.1">
    <property type="nucleotide sequence ID" value="NZ_CAJHOE010000001.1"/>
</dbReference>
<dbReference type="EMBL" id="CAJHOE010000001">
    <property type="protein sequence ID" value="CAD7286454.1"/>
    <property type="molecule type" value="Genomic_DNA"/>
</dbReference>
<organism evidence="3 4">
    <name type="scientific">Campylobacter suis</name>
    <dbReference type="NCBI Taxonomy" id="2790657"/>
    <lineage>
        <taxon>Bacteria</taxon>
        <taxon>Pseudomonadati</taxon>
        <taxon>Campylobacterota</taxon>
        <taxon>Epsilonproteobacteria</taxon>
        <taxon>Campylobacterales</taxon>
        <taxon>Campylobacteraceae</taxon>
        <taxon>Campylobacter</taxon>
    </lineage>
</organism>
<comment type="caution">
    <text evidence="3">The sequence shown here is derived from an EMBL/GenBank/DDBJ whole genome shotgun (WGS) entry which is preliminary data.</text>
</comment>
<proteinExistence type="inferred from homology"/>
<sequence length="545" mass="62872">MLLRLFSVSLGLVCFLEAQVLSYEELKDKPKGLAKDYYIYRLINEGDYTKEQIKNLSKDIFRKSGLVTKSINKVVPPTPTPNPCAKINEKNILQASTSCQNSLTTIAFSKKLSSQTRENLAKKLEKTHPQKAKILLTLNTKNPAKEFAKNMQTAQFLAFFNASSNAEKDKFFTENFGQNFFNALYNEKGFSQLLNNLVMGRNFNEFRKNFLNITPEITSQNDAFFLALNAVTLGEKSIAQKFFERAKASFDRAWQRDNATHWLYLLTNDDKFLNELAQSKDANMYSLYARDFIQNSQPIEIIVPKPTKKYVENFDLTDPFLWQEQAELAKTMSPEQAREHAKHFYTNDSLGAYAYFMQKAGGWEHQYFLMPQNSELEDLSVQRKSLIYALARQESLFIPAVISTSYALGTMQFMPFLANAIGKKELKIENFDQDDMFKQDVAYRFANHHLDYLEKFLYHPLFIAYAYNGGIGFTKRLITRDDMFKDAEYEPFLSIELVPVTETRNYGKKVLSNFVIYNSLMGTNIKISTLLESLTKPSLTDKFRN</sequence>
<dbReference type="PANTHER" id="PTHR37423">
    <property type="entry name" value="SOLUBLE LYTIC MUREIN TRANSGLYCOSYLASE-RELATED"/>
    <property type="match status" value="1"/>
</dbReference>
<accession>A0ABM8Q0Z9</accession>
<protein>
    <recommendedName>
        <fullName evidence="2">Transglycosylase SLT domain-containing protein</fullName>
    </recommendedName>
</protein>
<dbReference type="Gene3D" id="1.10.530.10">
    <property type="match status" value="1"/>
</dbReference>
<gene>
    <name evidence="3" type="ORF">LMG8286_00287</name>
</gene>
<reference evidence="3 4" key="1">
    <citation type="submission" date="2020-11" db="EMBL/GenBank/DDBJ databases">
        <authorList>
            <person name="Peeters C."/>
        </authorList>
    </citation>
    <scope>NUCLEOTIDE SEQUENCE [LARGE SCALE GENOMIC DNA]</scope>
    <source>
        <strain evidence="3 4">LMG 8286</strain>
    </source>
</reference>
<dbReference type="Pfam" id="PF01464">
    <property type="entry name" value="SLT"/>
    <property type="match status" value="1"/>
</dbReference>